<keyword evidence="8 14" id="KW-0547">Nucleotide-binding</keyword>
<dbReference type="InterPro" id="IPR000422">
    <property type="entry name" value="DHBP_synthase_RibB"/>
</dbReference>
<feature type="active site" description="Nucleophile" evidence="14">
    <location>
        <position position="323"/>
    </location>
</feature>
<dbReference type="SUPFAM" id="SSF55821">
    <property type="entry name" value="YrdC/RibB"/>
    <property type="match status" value="1"/>
</dbReference>
<feature type="binding site" evidence="14">
    <location>
        <position position="249"/>
    </location>
    <ligand>
        <name>Zn(2+)</name>
        <dbReference type="ChEBI" id="CHEBI:29105"/>
        <note>catalytic</note>
    </ligand>
</feature>
<evidence type="ECO:0000313" key="16">
    <source>
        <dbReference type="EMBL" id="CCV66190.1"/>
    </source>
</evidence>
<dbReference type="GO" id="GO:0005829">
    <property type="term" value="C:cytosol"/>
    <property type="evidence" value="ECO:0007669"/>
    <property type="project" value="TreeGrafter"/>
</dbReference>
<dbReference type="InterPro" id="IPR036144">
    <property type="entry name" value="RibA-like_sf"/>
</dbReference>
<dbReference type="GO" id="GO:0008270">
    <property type="term" value="F:zinc ion binding"/>
    <property type="evidence" value="ECO:0007669"/>
    <property type="project" value="UniProtKB-UniRule"/>
</dbReference>
<evidence type="ECO:0000256" key="3">
    <source>
        <dbReference type="ARBA" id="ARBA00004853"/>
    </source>
</evidence>
<dbReference type="InterPro" id="IPR032677">
    <property type="entry name" value="GTP_cyclohydro_II"/>
</dbReference>
<comment type="function">
    <text evidence="2">Catalyzes the conversion of D-ribulose 5-phosphate to formate and 3,4-dihydroxy-2-butanone 4-phosphate.</text>
</comment>
<feature type="active site" description="Proton acceptor" evidence="14">
    <location>
        <position position="321"/>
    </location>
</feature>
<dbReference type="RefSeq" id="WP_030005050.1">
    <property type="nucleotide sequence ID" value="NC_022549.1"/>
</dbReference>
<name>U4KPB0_9MOLU</name>
<dbReference type="PANTHER" id="PTHR21327:SF18">
    <property type="entry name" value="3,4-DIHYDROXY-2-BUTANONE 4-PHOSPHATE SYNTHASE"/>
    <property type="match status" value="1"/>
</dbReference>
<accession>U4KPB0</accession>
<sequence>MITFLTVKEGLAILKEKNKIILVDDENLENETYYAGFGQNISELALTEWLTYKARICVDYERFGEVTNIKKNSTLEYDEDYASISAKKVDHGFKALGFKETIELLLDSSKKFDSFNLSGSFPLLATKQGGLLKRAAPAEAIIDLARMANVPTVCLASLNTDDKGQQVLLKDLEKSKKEFQVLKISDIIYERRQNEILIEKVAEAKMPTRYGEFKMIGFINKLNGEHHVALVKGDVTTDEPVLMRVHSECLTGDSFGSKRCDCGEQLHTAMRRIEKAGRGIILYMRQEGRGIGLINKIRAYALQDQGLDTVEANLALGFPDDLRDYGIGAQMLVELGVKKIRLMTNNPKKIHGLSGYGIEITNRVKIQLNHNEKNEFYMKTKKEKMGHMLDF</sequence>
<dbReference type="CDD" id="cd00641">
    <property type="entry name" value="GTP_cyclohydro2"/>
    <property type="match status" value="1"/>
</dbReference>
<feature type="binding site" evidence="14">
    <location>
        <position position="344"/>
    </location>
    <ligand>
        <name>GTP</name>
        <dbReference type="ChEBI" id="CHEBI:37565"/>
    </ligand>
</feature>
<keyword evidence="17" id="KW-1185">Reference proteome</keyword>
<evidence type="ECO:0000313" key="17">
    <source>
        <dbReference type="Proteomes" id="UP000032737"/>
    </source>
</evidence>
<evidence type="ECO:0000256" key="13">
    <source>
        <dbReference type="ARBA" id="ARBA00049295"/>
    </source>
</evidence>
<organism evidence="16 17">
    <name type="scientific">Acholeplasma brassicae</name>
    <dbReference type="NCBI Taxonomy" id="61635"/>
    <lineage>
        <taxon>Bacteria</taxon>
        <taxon>Bacillati</taxon>
        <taxon>Mycoplasmatota</taxon>
        <taxon>Mollicutes</taxon>
        <taxon>Acholeplasmatales</taxon>
        <taxon>Acholeplasmataceae</taxon>
        <taxon>Acholeplasma</taxon>
    </lineage>
</organism>
<keyword evidence="11 14" id="KW-0342">GTP-binding</keyword>
<dbReference type="Pfam" id="PF00925">
    <property type="entry name" value="GTP_cyclohydro2"/>
    <property type="match status" value="1"/>
</dbReference>
<comment type="catalytic activity">
    <reaction evidence="13 14">
        <text>GTP + 4 H2O = 2,5-diamino-6-hydroxy-4-(5-phosphoribosylamino)-pyrimidine + formate + 2 phosphate + 3 H(+)</text>
        <dbReference type="Rhea" id="RHEA:23704"/>
        <dbReference type="ChEBI" id="CHEBI:15377"/>
        <dbReference type="ChEBI" id="CHEBI:15378"/>
        <dbReference type="ChEBI" id="CHEBI:15740"/>
        <dbReference type="ChEBI" id="CHEBI:37565"/>
        <dbReference type="ChEBI" id="CHEBI:43474"/>
        <dbReference type="ChEBI" id="CHEBI:58614"/>
        <dbReference type="EC" id="3.5.4.25"/>
    </reaction>
</comment>
<dbReference type="GO" id="GO:0005525">
    <property type="term" value="F:GTP binding"/>
    <property type="evidence" value="ECO:0007669"/>
    <property type="project" value="UniProtKB-KW"/>
</dbReference>
<feature type="binding site" evidence="14">
    <location>
        <begin position="244"/>
        <end position="248"/>
    </location>
    <ligand>
        <name>GTP</name>
        <dbReference type="ChEBI" id="CHEBI:37565"/>
    </ligand>
</feature>
<feature type="binding site" evidence="14">
    <location>
        <position position="262"/>
    </location>
    <ligand>
        <name>Zn(2+)</name>
        <dbReference type="ChEBI" id="CHEBI:29105"/>
        <note>catalytic</note>
    </ligand>
</feature>
<evidence type="ECO:0000256" key="1">
    <source>
        <dbReference type="ARBA" id="ARBA00000141"/>
    </source>
</evidence>
<dbReference type="NCBIfam" id="TIGR00505">
    <property type="entry name" value="ribA"/>
    <property type="match status" value="1"/>
</dbReference>
<comment type="cofactor">
    <cofactor evidence="14">
        <name>Zn(2+)</name>
        <dbReference type="ChEBI" id="CHEBI:29105"/>
    </cofactor>
    <text evidence="14">Binds 1 zinc ion per subunit.</text>
</comment>
<keyword evidence="6 14" id="KW-0686">Riboflavin biosynthesis</keyword>
<keyword evidence="9 14" id="KW-0378">Hydrolase</keyword>
<dbReference type="PIRSF" id="PIRSF001259">
    <property type="entry name" value="RibA"/>
    <property type="match status" value="1"/>
</dbReference>
<comment type="similarity">
    <text evidence="5">In the N-terminal section; belongs to the DHBP synthase family.</text>
</comment>
<dbReference type="GO" id="GO:0008686">
    <property type="term" value="F:3,4-dihydroxy-2-butanone-4-phosphate synthase activity"/>
    <property type="evidence" value="ECO:0007669"/>
    <property type="project" value="UniProtKB-EC"/>
</dbReference>
<feature type="domain" description="GTP cyclohydrolase II" evidence="15">
    <location>
        <begin position="200"/>
        <end position="364"/>
    </location>
</feature>
<dbReference type="KEGG" id="abra:BN85311690"/>
<keyword evidence="10 14" id="KW-0862">Zinc</keyword>
<proteinExistence type="inferred from homology"/>
<dbReference type="AlphaFoldDB" id="U4KPB0"/>
<dbReference type="STRING" id="61635.BN85311690"/>
<evidence type="ECO:0000259" key="15">
    <source>
        <dbReference type="Pfam" id="PF00925"/>
    </source>
</evidence>
<dbReference type="NCBIfam" id="NF001591">
    <property type="entry name" value="PRK00393.1"/>
    <property type="match status" value="1"/>
</dbReference>
<dbReference type="Proteomes" id="UP000032737">
    <property type="component" value="Chromosome"/>
</dbReference>
<dbReference type="UniPathway" id="UPA00275">
    <property type="reaction ID" value="UER00399"/>
</dbReference>
<comment type="pathway">
    <text evidence="3 14">Cofactor biosynthesis; riboflavin biosynthesis; 5-amino-6-(D-ribitylamino)uracil from GTP: step 1/4.</text>
</comment>
<evidence type="ECO:0000256" key="5">
    <source>
        <dbReference type="ARBA" id="ARBA00005520"/>
    </source>
</evidence>
<dbReference type="EC" id="3.5.4.25" evidence="14"/>
<comment type="similarity">
    <text evidence="14">Belongs to the GTP cyclohydrolase II family.</text>
</comment>
<evidence type="ECO:0000256" key="4">
    <source>
        <dbReference type="ARBA" id="ARBA00004904"/>
    </source>
</evidence>
<dbReference type="PANTHER" id="PTHR21327">
    <property type="entry name" value="GTP CYCLOHYDROLASE II-RELATED"/>
    <property type="match status" value="1"/>
</dbReference>
<evidence type="ECO:0000256" key="2">
    <source>
        <dbReference type="ARBA" id="ARBA00002284"/>
    </source>
</evidence>
<dbReference type="Pfam" id="PF00926">
    <property type="entry name" value="DHBP_synthase"/>
    <property type="match status" value="1"/>
</dbReference>
<evidence type="ECO:0000256" key="7">
    <source>
        <dbReference type="ARBA" id="ARBA00022723"/>
    </source>
</evidence>
<dbReference type="Gene3D" id="3.90.870.10">
    <property type="entry name" value="DHBP synthase"/>
    <property type="match status" value="1"/>
</dbReference>
<evidence type="ECO:0000256" key="6">
    <source>
        <dbReference type="ARBA" id="ARBA00022619"/>
    </source>
</evidence>
<feature type="binding site" evidence="14">
    <location>
        <position position="349"/>
    </location>
    <ligand>
        <name>GTP</name>
        <dbReference type="ChEBI" id="CHEBI:37565"/>
    </ligand>
</feature>
<feature type="binding site" evidence="14">
    <location>
        <position position="265"/>
    </location>
    <ligand>
        <name>GTP</name>
        <dbReference type="ChEBI" id="CHEBI:37565"/>
    </ligand>
</feature>
<evidence type="ECO:0000256" key="14">
    <source>
        <dbReference type="HAMAP-Rule" id="MF_00179"/>
    </source>
</evidence>
<comment type="catalytic activity">
    <reaction evidence="1">
        <text>D-ribulose 5-phosphate = (2S)-2-hydroxy-3-oxobutyl phosphate + formate + H(+)</text>
        <dbReference type="Rhea" id="RHEA:18457"/>
        <dbReference type="ChEBI" id="CHEBI:15378"/>
        <dbReference type="ChEBI" id="CHEBI:15740"/>
        <dbReference type="ChEBI" id="CHEBI:58121"/>
        <dbReference type="ChEBI" id="CHEBI:58830"/>
        <dbReference type="EC" id="4.1.99.12"/>
    </reaction>
</comment>
<feature type="binding site" evidence="14">
    <location>
        <position position="260"/>
    </location>
    <ligand>
        <name>Zn(2+)</name>
        <dbReference type="ChEBI" id="CHEBI:29105"/>
        <note>catalytic</note>
    </ligand>
</feature>
<evidence type="ECO:0000256" key="12">
    <source>
        <dbReference type="ARBA" id="ARBA00043932"/>
    </source>
</evidence>
<protein>
    <recommendedName>
        <fullName evidence="14">GTP cyclohydrolase-2</fullName>
        <ecNumber evidence="14">3.5.4.25</ecNumber>
    </recommendedName>
    <alternativeName>
        <fullName evidence="14">GTP cyclohydrolase II</fullName>
    </alternativeName>
</protein>
<comment type="pathway">
    <text evidence="4">Cofactor biosynthesis; riboflavin biosynthesis; 2-hydroxy-3-oxobutyl phosphate from D-ribulose 5-phosphate: step 1/1.</text>
</comment>
<feature type="binding site" evidence="14">
    <location>
        <position position="309"/>
    </location>
    <ligand>
        <name>GTP</name>
        <dbReference type="ChEBI" id="CHEBI:37565"/>
    </ligand>
</feature>
<keyword evidence="7 14" id="KW-0479">Metal-binding</keyword>
<comment type="function">
    <text evidence="12 14">Catalyzes the conversion of GTP to 2,5-diamino-6-ribosylamino-4(3H)-pyrimidinone 5'-phosphate (DARP), formate and pyrophosphate.</text>
</comment>
<evidence type="ECO:0000256" key="8">
    <source>
        <dbReference type="ARBA" id="ARBA00022741"/>
    </source>
</evidence>
<evidence type="ECO:0000256" key="10">
    <source>
        <dbReference type="ARBA" id="ARBA00022833"/>
    </source>
</evidence>
<dbReference type="InterPro" id="IPR017945">
    <property type="entry name" value="DHBP_synth_RibB-like_a/b_dom"/>
</dbReference>
<feature type="binding site" evidence="14">
    <location>
        <begin position="287"/>
        <end position="289"/>
    </location>
    <ligand>
        <name>GTP</name>
        <dbReference type="ChEBI" id="CHEBI:37565"/>
    </ligand>
</feature>
<reference evidence="16 17" key="1">
    <citation type="journal article" date="2013" name="J. Mol. Microbiol. Biotechnol.">
        <title>Analysis of the Complete Genomes of Acholeplasma brassicae , A. palmae and A. laidlawii and Their Comparison to the Obligate Parasites from ' Candidatus Phytoplasma'.</title>
        <authorList>
            <person name="Kube M."/>
            <person name="Siewert C."/>
            <person name="Migdoll A.M."/>
            <person name="Duduk B."/>
            <person name="Holz S."/>
            <person name="Rabus R."/>
            <person name="Seemuller E."/>
            <person name="Mitrovic J."/>
            <person name="Muller I."/>
            <person name="Buttner C."/>
            <person name="Reinhardt R."/>
        </authorList>
    </citation>
    <scope>NUCLEOTIDE SEQUENCE [LARGE SCALE GENOMIC DNA]</scope>
    <source>
        <strain evidence="17">0502</strain>
    </source>
</reference>
<dbReference type="GO" id="GO:0009231">
    <property type="term" value="P:riboflavin biosynthetic process"/>
    <property type="evidence" value="ECO:0007669"/>
    <property type="project" value="UniProtKB-UniRule"/>
</dbReference>
<dbReference type="Gene3D" id="3.40.50.10990">
    <property type="entry name" value="GTP cyclohydrolase II"/>
    <property type="match status" value="1"/>
</dbReference>
<dbReference type="FunFam" id="3.40.50.10990:FF:000001">
    <property type="entry name" value="Riboflavin biosynthesis protein RibBA"/>
    <property type="match status" value="1"/>
</dbReference>
<dbReference type="HAMAP" id="MF_00179">
    <property type="entry name" value="RibA"/>
    <property type="match status" value="1"/>
</dbReference>
<dbReference type="OrthoDB" id="9793111at2"/>
<evidence type="ECO:0000256" key="11">
    <source>
        <dbReference type="ARBA" id="ARBA00023134"/>
    </source>
</evidence>
<gene>
    <name evidence="14 16" type="primary">ribA</name>
    <name evidence="16" type="ORF">BN85311690</name>
</gene>
<evidence type="ECO:0000256" key="9">
    <source>
        <dbReference type="ARBA" id="ARBA00022801"/>
    </source>
</evidence>
<dbReference type="HOGENOM" id="CLU_020273_0_1_14"/>
<dbReference type="SUPFAM" id="SSF142695">
    <property type="entry name" value="RibA-like"/>
    <property type="match status" value="1"/>
</dbReference>
<dbReference type="EMBL" id="FO681348">
    <property type="protein sequence ID" value="CCV66190.1"/>
    <property type="molecule type" value="Genomic_DNA"/>
</dbReference>
<dbReference type="GO" id="GO:0003935">
    <property type="term" value="F:GTP cyclohydrolase II activity"/>
    <property type="evidence" value="ECO:0007669"/>
    <property type="project" value="UniProtKB-UniRule"/>
</dbReference>
<dbReference type="InterPro" id="IPR000926">
    <property type="entry name" value="RibA"/>
</dbReference>